<protein>
    <recommendedName>
        <fullName evidence="5">FAD-binding domain-containing protein</fullName>
    </recommendedName>
</protein>
<sequence>MTSPASQNQKPFTIAILGGGIAGLSLAIGLHKRSVPFHLYESAPAFAEVGAGVAFGPNSLRALKLIAPELYEGYIERATHNAFDRKKCTWFDFYAGMDTGLGKAGKHIVEVTTGKDELGQCSIHRAVFLDLLVSFVPQERVSFGKRVIGVEEVDAGVRLRFDDGSEAEASAAVGCDGVKSNIRRFVLGSEAESAHPQFTRKYAYRGLIPMIKAVDLLGDELAKNSVMWIGRHGHVLTFPIEKGKVMNVVAFRTKADGQWNDDHWVLPMDRQSMESDFADWGSSVKKILSLMEKPDVWALFDYPPAPTYYRGRTCIAGDAAHASTPHQGAGAGMALEDSYVLAALLAEIEDARELEEAFKAFDAVRRGRTQRLVKTSRECGKVFDCEGTGIEEDREAWRRDLNERHKWIWDNDLEVDLREGLKMLKGQKARLA</sequence>
<evidence type="ECO:0000313" key="7">
    <source>
        <dbReference type="Proteomes" id="UP001166286"/>
    </source>
</evidence>
<dbReference type="SUPFAM" id="SSF54373">
    <property type="entry name" value="FAD-linked reductases, C-terminal domain"/>
    <property type="match status" value="1"/>
</dbReference>
<dbReference type="AlphaFoldDB" id="A0AA39V3Q0"/>
<dbReference type="GO" id="GO:0071949">
    <property type="term" value="F:FAD binding"/>
    <property type="evidence" value="ECO:0007669"/>
    <property type="project" value="InterPro"/>
</dbReference>
<dbReference type="Gene3D" id="3.50.50.60">
    <property type="entry name" value="FAD/NAD(P)-binding domain"/>
    <property type="match status" value="1"/>
</dbReference>
<organism evidence="6 7">
    <name type="scientific">Cladonia borealis</name>
    <dbReference type="NCBI Taxonomy" id="184061"/>
    <lineage>
        <taxon>Eukaryota</taxon>
        <taxon>Fungi</taxon>
        <taxon>Dikarya</taxon>
        <taxon>Ascomycota</taxon>
        <taxon>Pezizomycotina</taxon>
        <taxon>Lecanoromycetes</taxon>
        <taxon>OSLEUM clade</taxon>
        <taxon>Lecanoromycetidae</taxon>
        <taxon>Lecanorales</taxon>
        <taxon>Lecanorineae</taxon>
        <taxon>Cladoniaceae</taxon>
        <taxon>Cladonia</taxon>
    </lineage>
</organism>
<dbReference type="InterPro" id="IPR036188">
    <property type="entry name" value="FAD/NAD-bd_sf"/>
</dbReference>
<dbReference type="EMBL" id="JAFEKC020000004">
    <property type="protein sequence ID" value="KAK0514903.1"/>
    <property type="molecule type" value="Genomic_DNA"/>
</dbReference>
<dbReference type="GO" id="GO:0044550">
    <property type="term" value="P:secondary metabolite biosynthetic process"/>
    <property type="evidence" value="ECO:0007669"/>
    <property type="project" value="UniProtKB-ARBA"/>
</dbReference>
<keyword evidence="3" id="KW-0560">Oxidoreductase</keyword>
<evidence type="ECO:0000256" key="3">
    <source>
        <dbReference type="ARBA" id="ARBA00023002"/>
    </source>
</evidence>
<gene>
    <name evidence="6" type="ORF">JMJ35_002282</name>
</gene>
<dbReference type="InterPro" id="IPR051104">
    <property type="entry name" value="FAD_monoxygenase"/>
</dbReference>
<dbReference type="SUPFAM" id="SSF51905">
    <property type="entry name" value="FAD/NAD(P)-binding domain"/>
    <property type="match status" value="1"/>
</dbReference>
<comment type="caution">
    <text evidence="6">The sequence shown here is derived from an EMBL/GenBank/DDBJ whole genome shotgun (WGS) entry which is preliminary data.</text>
</comment>
<keyword evidence="7" id="KW-1185">Reference proteome</keyword>
<keyword evidence="4" id="KW-1133">Transmembrane helix</keyword>
<proteinExistence type="predicted"/>
<feature type="domain" description="FAD-binding" evidence="5">
    <location>
        <begin position="14"/>
        <end position="375"/>
    </location>
</feature>
<dbReference type="PANTHER" id="PTHR46720:SF3">
    <property type="entry name" value="FAD-BINDING DOMAIN-CONTAINING PROTEIN-RELATED"/>
    <property type="match status" value="1"/>
</dbReference>
<dbReference type="PANTHER" id="PTHR46720">
    <property type="entry name" value="HYDROXYLASE, PUTATIVE (AFU_ORTHOLOGUE AFUA_3G01460)-RELATED"/>
    <property type="match status" value="1"/>
</dbReference>
<keyword evidence="4" id="KW-0472">Membrane</keyword>
<dbReference type="GO" id="GO:0016491">
    <property type="term" value="F:oxidoreductase activity"/>
    <property type="evidence" value="ECO:0007669"/>
    <property type="project" value="UniProtKB-KW"/>
</dbReference>
<dbReference type="Pfam" id="PF01494">
    <property type="entry name" value="FAD_binding_3"/>
    <property type="match status" value="1"/>
</dbReference>
<feature type="transmembrane region" description="Helical" evidence="4">
    <location>
        <begin position="12"/>
        <end position="30"/>
    </location>
</feature>
<dbReference type="FunFam" id="3.50.50.60:FF:000153">
    <property type="entry name" value="Salicylate hydroxylase, putative"/>
    <property type="match status" value="1"/>
</dbReference>
<dbReference type="InterPro" id="IPR002938">
    <property type="entry name" value="FAD-bd"/>
</dbReference>
<keyword evidence="4" id="KW-0812">Transmembrane</keyword>
<reference evidence="6" key="1">
    <citation type="submission" date="2023-03" db="EMBL/GenBank/DDBJ databases">
        <title>Complete genome of Cladonia borealis.</title>
        <authorList>
            <person name="Park H."/>
        </authorList>
    </citation>
    <scope>NUCLEOTIDE SEQUENCE</scope>
    <source>
        <strain evidence="6">ANT050790</strain>
    </source>
</reference>
<evidence type="ECO:0000313" key="6">
    <source>
        <dbReference type="EMBL" id="KAK0514903.1"/>
    </source>
</evidence>
<name>A0AA39V3Q0_9LECA</name>
<evidence type="ECO:0000256" key="1">
    <source>
        <dbReference type="ARBA" id="ARBA00022630"/>
    </source>
</evidence>
<dbReference type="PRINTS" id="PR00420">
    <property type="entry name" value="RNGMNOXGNASE"/>
</dbReference>
<evidence type="ECO:0000259" key="5">
    <source>
        <dbReference type="Pfam" id="PF01494"/>
    </source>
</evidence>
<accession>A0AA39V3Q0</accession>
<keyword evidence="1" id="KW-0285">Flavoprotein</keyword>
<keyword evidence="2" id="KW-0274">FAD</keyword>
<evidence type="ECO:0000256" key="2">
    <source>
        <dbReference type="ARBA" id="ARBA00022827"/>
    </source>
</evidence>
<evidence type="ECO:0000256" key="4">
    <source>
        <dbReference type="SAM" id="Phobius"/>
    </source>
</evidence>
<dbReference type="Proteomes" id="UP001166286">
    <property type="component" value="Unassembled WGS sequence"/>
</dbReference>